<dbReference type="InterPro" id="IPR002575">
    <property type="entry name" value="Aminoglycoside_PTrfase"/>
</dbReference>
<evidence type="ECO:0000259" key="1">
    <source>
        <dbReference type="Pfam" id="PF01636"/>
    </source>
</evidence>
<dbReference type="Gene3D" id="3.30.200.150">
    <property type="match status" value="1"/>
</dbReference>
<gene>
    <name evidence="2" type="ORF">FN960_12240</name>
</gene>
<organism evidence="2 3">
    <name type="scientific">Alkalicoccobacillus porphyridii</name>
    <dbReference type="NCBI Taxonomy" id="2597270"/>
    <lineage>
        <taxon>Bacteria</taxon>
        <taxon>Bacillati</taxon>
        <taxon>Bacillota</taxon>
        <taxon>Bacilli</taxon>
        <taxon>Bacillales</taxon>
        <taxon>Bacillaceae</taxon>
        <taxon>Alkalicoccobacillus</taxon>
    </lineage>
</organism>
<feature type="domain" description="Aminoglycoside phosphotransferase" evidence="1">
    <location>
        <begin position="27"/>
        <end position="240"/>
    </location>
</feature>
<dbReference type="OrthoDB" id="3806873at2"/>
<dbReference type="GO" id="GO:0016740">
    <property type="term" value="F:transferase activity"/>
    <property type="evidence" value="ECO:0007669"/>
    <property type="project" value="UniProtKB-KW"/>
</dbReference>
<dbReference type="Pfam" id="PF01636">
    <property type="entry name" value="APH"/>
    <property type="match status" value="1"/>
</dbReference>
<accession>A0A553ZXE5</accession>
<evidence type="ECO:0000313" key="2">
    <source>
        <dbReference type="EMBL" id="TSB46128.1"/>
    </source>
</evidence>
<dbReference type="Proteomes" id="UP000318521">
    <property type="component" value="Unassembled WGS sequence"/>
</dbReference>
<protein>
    <submittedName>
        <fullName evidence="2">Aminoglycoside phosphotransferase family protein</fullName>
    </submittedName>
</protein>
<dbReference type="InterPro" id="IPR011009">
    <property type="entry name" value="Kinase-like_dom_sf"/>
</dbReference>
<dbReference type="AlphaFoldDB" id="A0A553ZXE5"/>
<dbReference type="InterPro" id="IPR051678">
    <property type="entry name" value="AGP_Transferase"/>
</dbReference>
<keyword evidence="2" id="KW-0808">Transferase</keyword>
<sequence length="305" mass="35094">MKSFKMNVSDSNVSRIIRLNYPYATNIEQLNMGELSRVYTFKAGDSEYVAHFRLTSESLKKAKMIYERFGDTLPIPEVLDVGELDGIHFMFSQKANGKPITSFDGTTQASILQHLATVYSDIVKTEIDHTFGWISPSGQATYDTWSEALESFFVEEDHGFHANWKQLFDGQILEKQAFDDGYTKMMELSTYAPQKSYLVHGDFHLGNMLSDGQLVTGIVDWEMSMQGDFVFDLAGLHFWAPELNFPEKMKAAWNKQGIDIPHFHERLYATLLFKATDGLRFYAKQENMEAYQFIKNKLYQLLNEL</sequence>
<reference evidence="2 3" key="1">
    <citation type="submission" date="2019-07" db="EMBL/GenBank/DDBJ databases">
        <authorList>
            <person name="Park Y.J."/>
            <person name="Jeong S.E."/>
            <person name="Jung H.S."/>
        </authorList>
    </citation>
    <scope>NUCLEOTIDE SEQUENCE [LARGE SCALE GENOMIC DNA]</scope>
    <source>
        <strain evidence="3">P16(2019)</strain>
    </source>
</reference>
<proteinExistence type="predicted"/>
<keyword evidence="3" id="KW-1185">Reference proteome</keyword>
<evidence type="ECO:0000313" key="3">
    <source>
        <dbReference type="Proteomes" id="UP000318521"/>
    </source>
</evidence>
<comment type="caution">
    <text evidence="2">The sequence shown here is derived from an EMBL/GenBank/DDBJ whole genome shotgun (WGS) entry which is preliminary data.</text>
</comment>
<dbReference type="EMBL" id="VLXZ01000007">
    <property type="protein sequence ID" value="TSB46128.1"/>
    <property type="molecule type" value="Genomic_DNA"/>
</dbReference>
<dbReference type="RefSeq" id="WP_143849022.1">
    <property type="nucleotide sequence ID" value="NZ_VLXZ01000007.1"/>
</dbReference>
<name>A0A553ZXE5_9BACI</name>
<dbReference type="SUPFAM" id="SSF56112">
    <property type="entry name" value="Protein kinase-like (PK-like)"/>
    <property type="match status" value="1"/>
</dbReference>
<dbReference type="PANTHER" id="PTHR21310">
    <property type="entry name" value="AMINOGLYCOSIDE PHOSPHOTRANSFERASE-RELATED-RELATED"/>
    <property type="match status" value="1"/>
</dbReference>
<dbReference type="Gene3D" id="3.90.1200.10">
    <property type="match status" value="1"/>
</dbReference>